<gene>
    <name evidence="2" type="ORF">OEA41_004059</name>
</gene>
<evidence type="ECO:0000313" key="3">
    <source>
        <dbReference type="Proteomes" id="UP001276659"/>
    </source>
</evidence>
<organism evidence="2 3">
    <name type="scientific">Lepraria neglecta</name>
    <dbReference type="NCBI Taxonomy" id="209136"/>
    <lineage>
        <taxon>Eukaryota</taxon>
        <taxon>Fungi</taxon>
        <taxon>Dikarya</taxon>
        <taxon>Ascomycota</taxon>
        <taxon>Pezizomycotina</taxon>
        <taxon>Lecanoromycetes</taxon>
        <taxon>OSLEUM clade</taxon>
        <taxon>Lecanoromycetidae</taxon>
        <taxon>Lecanorales</taxon>
        <taxon>Lecanorineae</taxon>
        <taxon>Stereocaulaceae</taxon>
        <taxon>Lepraria</taxon>
    </lineage>
</organism>
<dbReference type="Proteomes" id="UP001276659">
    <property type="component" value="Unassembled WGS sequence"/>
</dbReference>
<feature type="compositionally biased region" description="Basic and acidic residues" evidence="1">
    <location>
        <begin position="134"/>
        <end position="166"/>
    </location>
</feature>
<reference evidence="2" key="1">
    <citation type="submission" date="2022-11" db="EMBL/GenBank/DDBJ databases">
        <title>Chromosomal genome sequence assembly and mating type (MAT) locus characterization of the leprose asexual lichenized fungus Lepraria neglecta (Nyl.) Erichsen.</title>
        <authorList>
            <person name="Allen J.L."/>
            <person name="Pfeffer B."/>
        </authorList>
    </citation>
    <scope>NUCLEOTIDE SEQUENCE</scope>
    <source>
        <strain evidence="2">Allen 5258</strain>
    </source>
</reference>
<name>A0AAD9Z5U7_9LECA</name>
<evidence type="ECO:0000256" key="1">
    <source>
        <dbReference type="SAM" id="MobiDB-lite"/>
    </source>
</evidence>
<dbReference type="AlphaFoldDB" id="A0AAD9Z5U7"/>
<comment type="caution">
    <text evidence="2">The sequence shown here is derived from an EMBL/GenBank/DDBJ whole genome shotgun (WGS) entry which is preliminary data.</text>
</comment>
<proteinExistence type="predicted"/>
<keyword evidence="3" id="KW-1185">Reference proteome</keyword>
<accession>A0AAD9Z5U7</accession>
<dbReference type="EMBL" id="JASNWA010000008">
    <property type="protein sequence ID" value="KAK3171975.1"/>
    <property type="molecule type" value="Genomic_DNA"/>
</dbReference>
<feature type="region of interest" description="Disordered" evidence="1">
    <location>
        <begin position="134"/>
        <end position="190"/>
    </location>
</feature>
<protein>
    <submittedName>
        <fullName evidence="2">Uncharacterized protein</fullName>
    </submittedName>
</protein>
<evidence type="ECO:0000313" key="2">
    <source>
        <dbReference type="EMBL" id="KAK3171975.1"/>
    </source>
</evidence>
<feature type="compositionally biased region" description="Gly residues" evidence="1">
    <location>
        <begin position="169"/>
        <end position="181"/>
    </location>
</feature>
<sequence length="190" mass="22452">MCWYDIAKYRCGHTIKNPAPGCDNYPDCIDDNARLLEFRRDISITRKCIRDYRTDDRDNANYTYRIDQLKADYKDFFGRGSGNANRTIDSLEQLEEYLDGEIRGVCRNTNPVVRIDAFCEDGCWQSVQIQAREDQERRERESAEGARRERERREEQRLWERYEQEGYPRSGGGYGWNGGYGGPPPPYQRY</sequence>